<dbReference type="GO" id="GO:0008622">
    <property type="term" value="C:epsilon DNA polymerase complex"/>
    <property type="evidence" value="ECO:0007669"/>
    <property type="project" value="InterPro"/>
</dbReference>
<dbReference type="GeneID" id="31019696"/>
<protein>
    <recommendedName>
        <fullName evidence="3">DNA polymerase epsilon subunit B</fullName>
    </recommendedName>
    <alternativeName>
        <fullName evidence="7">DNA polymerase II subunit 2</fullName>
    </alternativeName>
</protein>
<evidence type="ECO:0000256" key="8">
    <source>
        <dbReference type="SAM" id="MobiDB-lite"/>
    </source>
</evidence>
<proteinExistence type="inferred from homology"/>
<dbReference type="AlphaFoldDB" id="A0A1J9S9K7"/>
<evidence type="ECO:0000256" key="3">
    <source>
        <dbReference type="ARBA" id="ARBA00016011"/>
    </source>
</evidence>
<evidence type="ECO:0000259" key="9">
    <source>
        <dbReference type="Pfam" id="PF04042"/>
    </source>
</evidence>
<sequence>MASISRRAVDPASDPVPSSSPAFATPPVNPARPLRTAPVPAPPALKPTVLPILLPPPTLRPLAFRTFTKKHNLTLTSSALAALATFIGRHCGSGWREEGLAERVLEEVARSWKKSGGQVIVDGDGPLLKSILKTLEGCMSGGRVVQVKGPSLTRDASFKFGDGSGSNGHHPLLEKQDSFGMSGLNVADEEDDDGSRDPRDWVKVIGGFDQPKMVYNIAKKHFDRSTTKPTLFPNAAVKTEMFRQRYHIIHQRLLRNESFQTPTFASRSAIQRTASITTSQTNKITPISNLLGRHGSTHLLLALLTISPTGTLALSDLTGSIALDVTHARPIPEDGAWFAPGMIVLVDGTYEEDYGNPHSGSASALGATGGIGGTIGGKFVGFSIGHPPPEKRSLTLGTPDSSTAADPSGGVVSPAFGWTDFLGTGSERATGARMRRIENRLLTADSSTHRQTKIAIAADLNLDNPQSFTALRTLLSTYSALPIPEFPLAIVLMGNFVSSATMAGVPNQGSIEYKEHFNALASVLSDFPQLVARTTLVFVPGDNDAWPSAFSAGAAVPLPRKGIPEIFTSRIRRVVQEANREVGGAGKRKEGEAIWTTNPSRLTWFGVQGEMVLFRDDVTGRLRRSAIRFKKPDSEEDEDDEMDVEEHRDNSREATVASVVEQPDDGIGGAAMDVDKQPQARRQEQALDPDTLTARALTRTLLDQSHLSPFPLHVRPVHWDYAHVLGLYPLPTAVVVADKDAPAFALKYQGCAVMNPGRIVDGKRGDRARWVEFDVKEGRGVVRVEG</sequence>
<keyword evidence="6" id="KW-0539">Nucleus</keyword>
<feature type="region of interest" description="Disordered" evidence="8">
    <location>
        <begin position="1"/>
        <end position="40"/>
    </location>
</feature>
<accession>A0A1J9S9K7</accession>
<evidence type="ECO:0000256" key="5">
    <source>
        <dbReference type="ARBA" id="ARBA00023125"/>
    </source>
</evidence>
<organism evidence="10 11">
    <name type="scientific">Diplodia corticola</name>
    <dbReference type="NCBI Taxonomy" id="236234"/>
    <lineage>
        <taxon>Eukaryota</taxon>
        <taxon>Fungi</taxon>
        <taxon>Dikarya</taxon>
        <taxon>Ascomycota</taxon>
        <taxon>Pezizomycotina</taxon>
        <taxon>Dothideomycetes</taxon>
        <taxon>Dothideomycetes incertae sedis</taxon>
        <taxon>Botryosphaeriales</taxon>
        <taxon>Botryosphaeriaceae</taxon>
        <taxon>Diplodia</taxon>
    </lineage>
</organism>
<gene>
    <name evidence="10" type="ORF">BKCO1_80009</name>
</gene>
<evidence type="ECO:0000313" key="10">
    <source>
        <dbReference type="EMBL" id="OJD37175.1"/>
    </source>
</evidence>
<name>A0A1J9S9K7_9PEZI</name>
<evidence type="ECO:0000256" key="1">
    <source>
        <dbReference type="ARBA" id="ARBA00004123"/>
    </source>
</evidence>
<dbReference type="STRING" id="236234.A0A1J9S9K7"/>
<evidence type="ECO:0000256" key="7">
    <source>
        <dbReference type="ARBA" id="ARBA00032930"/>
    </source>
</evidence>
<dbReference type="PANTHER" id="PTHR12708">
    <property type="entry name" value="DNA POLYMERASE EPSILON SUBUNIT B"/>
    <property type="match status" value="1"/>
</dbReference>
<feature type="region of interest" description="Disordered" evidence="8">
    <location>
        <begin position="390"/>
        <end position="409"/>
    </location>
</feature>
<dbReference type="PANTHER" id="PTHR12708:SF0">
    <property type="entry name" value="DNA POLYMERASE EPSILON SUBUNIT 2"/>
    <property type="match status" value="1"/>
</dbReference>
<reference evidence="10 11" key="1">
    <citation type="submission" date="2016-10" db="EMBL/GenBank/DDBJ databases">
        <title>Proteomics and genomics reveal pathogen-plant mechanisms compatible with a hemibiotrophic lifestyle of Diplodia corticola.</title>
        <authorList>
            <person name="Fernandes I."/>
            <person name="De Jonge R."/>
            <person name="Van De Peer Y."/>
            <person name="Devreese B."/>
            <person name="Alves A."/>
            <person name="Esteves A.C."/>
        </authorList>
    </citation>
    <scope>NUCLEOTIDE SEQUENCE [LARGE SCALE GENOMIC DNA]</scope>
    <source>
        <strain evidence="10 11">CBS 112549</strain>
    </source>
</reference>
<comment type="similarity">
    <text evidence="2">Belongs to the DNA polymerase epsilon subunit B family.</text>
</comment>
<dbReference type="InterPro" id="IPR007185">
    <property type="entry name" value="DNA_pol_a/d/e_bsu"/>
</dbReference>
<keyword evidence="11" id="KW-1185">Reference proteome</keyword>
<evidence type="ECO:0000256" key="6">
    <source>
        <dbReference type="ARBA" id="ARBA00023242"/>
    </source>
</evidence>
<dbReference type="Pfam" id="PF04042">
    <property type="entry name" value="DNA_pol_E_B"/>
    <property type="match status" value="1"/>
</dbReference>
<comment type="subcellular location">
    <subcellularLocation>
        <location evidence="1">Nucleus</location>
    </subcellularLocation>
</comment>
<comment type="caution">
    <text evidence="10">The sequence shown here is derived from an EMBL/GenBank/DDBJ whole genome shotgun (WGS) entry which is preliminary data.</text>
</comment>
<dbReference type="Proteomes" id="UP000183809">
    <property type="component" value="Unassembled WGS sequence"/>
</dbReference>
<evidence type="ECO:0000256" key="2">
    <source>
        <dbReference type="ARBA" id="ARBA00009560"/>
    </source>
</evidence>
<feature type="compositionally biased region" description="Low complexity" evidence="8">
    <location>
        <begin position="10"/>
        <end position="23"/>
    </location>
</feature>
<feature type="region of interest" description="Disordered" evidence="8">
    <location>
        <begin position="632"/>
        <end position="655"/>
    </location>
</feature>
<dbReference type="InterPro" id="IPR016266">
    <property type="entry name" value="POLE2"/>
</dbReference>
<evidence type="ECO:0000313" key="11">
    <source>
        <dbReference type="Proteomes" id="UP000183809"/>
    </source>
</evidence>
<feature type="domain" description="DNA polymerase alpha/delta/epsilon subunit B" evidence="9">
    <location>
        <begin position="454"/>
        <end position="744"/>
    </location>
</feature>
<dbReference type="GO" id="GO:0006261">
    <property type="term" value="P:DNA-templated DNA replication"/>
    <property type="evidence" value="ECO:0007669"/>
    <property type="project" value="InterPro"/>
</dbReference>
<keyword evidence="5" id="KW-0238">DNA-binding</keyword>
<feature type="compositionally biased region" description="Polar residues" evidence="8">
    <location>
        <begin position="395"/>
        <end position="405"/>
    </location>
</feature>
<dbReference type="EMBL" id="MNUE01000008">
    <property type="protein sequence ID" value="OJD37175.1"/>
    <property type="molecule type" value="Genomic_DNA"/>
</dbReference>
<dbReference type="GO" id="GO:0003677">
    <property type="term" value="F:DNA binding"/>
    <property type="evidence" value="ECO:0007669"/>
    <property type="project" value="UniProtKB-KW"/>
</dbReference>
<dbReference type="RefSeq" id="XP_020133416.1">
    <property type="nucleotide sequence ID" value="XM_020279433.1"/>
</dbReference>
<dbReference type="OrthoDB" id="10254730at2759"/>
<evidence type="ECO:0000256" key="4">
    <source>
        <dbReference type="ARBA" id="ARBA00022705"/>
    </source>
</evidence>
<feature type="compositionally biased region" description="Acidic residues" evidence="8">
    <location>
        <begin position="634"/>
        <end position="644"/>
    </location>
</feature>
<keyword evidence="4" id="KW-0235">DNA replication</keyword>
<dbReference type="GO" id="GO:0042276">
    <property type="term" value="P:error-prone translesion synthesis"/>
    <property type="evidence" value="ECO:0007669"/>
    <property type="project" value="TreeGrafter"/>
</dbReference>